<evidence type="ECO:0000256" key="6">
    <source>
        <dbReference type="ARBA" id="ARBA00023172"/>
    </source>
</evidence>
<dbReference type="GO" id="GO:0006310">
    <property type="term" value="P:DNA recombination"/>
    <property type="evidence" value="ECO:0007669"/>
    <property type="project" value="UniProtKB-KW"/>
</dbReference>
<evidence type="ECO:0000259" key="8">
    <source>
        <dbReference type="Pfam" id="PF01385"/>
    </source>
</evidence>
<evidence type="ECO:0000256" key="7">
    <source>
        <dbReference type="SAM" id="Coils"/>
    </source>
</evidence>
<dbReference type="Proteomes" id="UP001142078">
    <property type="component" value="Unassembled WGS sequence"/>
</dbReference>
<dbReference type="EMBL" id="JANJZL010000007">
    <property type="protein sequence ID" value="MCR2044633.1"/>
    <property type="molecule type" value="Genomic_DNA"/>
</dbReference>
<evidence type="ECO:0000259" key="10">
    <source>
        <dbReference type="Pfam" id="PF12323"/>
    </source>
</evidence>
<comment type="similarity">
    <text evidence="1">In the C-terminal section; belongs to the transposase 35 family.</text>
</comment>
<dbReference type="InterPro" id="IPR021027">
    <property type="entry name" value="Transposase_put_HTH"/>
</dbReference>
<keyword evidence="2" id="KW-0815">Transposition</keyword>
<organism evidence="11 12">
    <name type="scientific">Anaerosalibacter massiliensis</name>
    <dbReference type="NCBI Taxonomy" id="1347392"/>
    <lineage>
        <taxon>Bacteria</taxon>
        <taxon>Bacillati</taxon>
        <taxon>Bacillota</taxon>
        <taxon>Tissierellia</taxon>
        <taxon>Tissierellales</taxon>
        <taxon>Sporanaerobacteraceae</taxon>
        <taxon>Anaerosalibacter</taxon>
    </lineage>
</organism>
<dbReference type="Pfam" id="PF07282">
    <property type="entry name" value="Cas12f1-like_TNB"/>
    <property type="match status" value="1"/>
</dbReference>
<keyword evidence="12" id="KW-1185">Reference proteome</keyword>
<evidence type="ECO:0000256" key="3">
    <source>
        <dbReference type="ARBA" id="ARBA00022723"/>
    </source>
</evidence>
<evidence type="ECO:0000256" key="1">
    <source>
        <dbReference type="ARBA" id="ARBA00008761"/>
    </source>
</evidence>
<gene>
    <name evidence="11" type="ORF">NSA23_10995</name>
</gene>
<keyword evidence="3" id="KW-0479">Metal-binding</keyword>
<evidence type="ECO:0000256" key="2">
    <source>
        <dbReference type="ARBA" id="ARBA00022578"/>
    </source>
</evidence>
<evidence type="ECO:0000256" key="4">
    <source>
        <dbReference type="ARBA" id="ARBA00022833"/>
    </source>
</evidence>
<dbReference type="RefSeq" id="WP_042680850.1">
    <property type="nucleotide sequence ID" value="NZ_CABKTM010000023.1"/>
</dbReference>
<name>A0A9X2MJG1_9FIRM</name>
<dbReference type="OrthoDB" id="1704597at2"/>
<dbReference type="GO" id="GO:0003677">
    <property type="term" value="F:DNA binding"/>
    <property type="evidence" value="ECO:0007669"/>
    <property type="project" value="UniProtKB-KW"/>
</dbReference>
<proteinExistence type="inferred from homology"/>
<evidence type="ECO:0000313" key="11">
    <source>
        <dbReference type="EMBL" id="MCR2044633.1"/>
    </source>
</evidence>
<dbReference type="InterPro" id="IPR010095">
    <property type="entry name" value="Cas12f1-like_TNB"/>
</dbReference>
<dbReference type="Pfam" id="PF01385">
    <property type="entry name" value="OrfB_IS605"/>
    <property type="match status" value="1"/>
</dbReference>
<reference evidence="11" key="1">
    <citation type="submission" date="2022-07" db="EMBL/GenBank/DDBJ databases">
        <title>Enhanced cultured diversity of the mouse gut microbiota enables custom-made synthetic communities.</title>
        <authorList>
            <person name="Afrizal A."/>
        </authorList>
    </citation>
    <scope>NUCLEOTIDE SEQUENCE</scope>
    <source>
        <strain evidence="11">DSM 29482</strain>
    </source>
</reference>
<keyword evidence="5" id="KW-0238">DNA-binding</keyword>
<evidence type="ECO:0000259" key="9">
    <source>
        <dbReference type="Pfam" id="PF07282"/>
    </source>
</evidence>
<comment type="caution">
    <text evidence="11">The sequence shown here is derived from an EMBL/GenBank/DDBJ whole genome shotgun (WGS) entry which is preliminary data.</text>
</comment>
<feature type="domain" description="Transposase putative helix-turn-helix" evidence="10">
    <location>
        <begin position="1"/>
        <end position="46"/>
    </location>
</feature>
<feature type="coiled-coil region" evidence="7">
    <location>
        <begin position="212"/>
        <end position="277"/>
    </location>
</feature>
<dbReference type="NCBIfam" id="NF040570">
    <property type="entry name" value="guided_TnpB"/>
    <property type="match status" value="1"/>
</dbReference>
<sequence length="394" mass="46763">MIRGIRVQLKPNNKQKTKLLQSAEVARFAYNWTLNKQIENYKNGGKFILNGKLRKEFTKLKQIEEYSWLNNYSNNITKQAIKDACNAYIRFFKGESNFPRFKSRRRTKPSFYVDTDKIQFTGTHVKLEKLATSKKKNKQQFNWIRLYEHRRIPYGEGVKYINPRVSFDGLNWWISVGIEYPDNIEISTNKGIGIDLGIEKLAVVSDGTVYKNINKNKRIKRLEKKKKRLQRKVSRKYEMNKNKIEGGEARYKKTKNIIKLENQLKKLSQRLTNIRHNYLHQITTKIIKRKPSFIVVEDLNVSGMMKNKHLSKAIQEQRFYEFYRQLQYKSEWNNIKFIVADRFFPSSKTCSQCGSYKKDLKLSDRKYICSYCGSILDRDYNASLNLKNYGQEIV</sequence>
<dbReference type="AlphaFoldDB" id="A0A9X2MJG1"/>
<keyword evidence="6" id="KW-0233">DNA recombination</keyword>
<keyword evidence="4" id="KW-0862">Zinc</keyword>
<evidence type="ECO:0000256" key="5">
    <source>
        <dbReference type="ARBA" id="ARBA00023125"/>
    </source>
</evidence>
<dbReference type="GO" id="GO:0046872">
    <property type="term" value="F:metal ion binding"/>
    <property type="evidence" value="ECO:0007669"/>
    <property type="project" value="UniProtKB-KW"/>
</dbReference>
<feature type="domain" description="Probable transposase IS891/IS1136/IS1341" evidence="8">
    <location>
        <begin position="187"/>
        <end position="307"/>
    </location>
</feature>
<dbReference type="NCBIfam" id="TIGR01766">
    <property type="entry name" value="IS200/IS605 family accessory protein TnpB-like domain"/>
    <property type="match status" value="1"/>
</dbReference>
<dbReference type="InterPro" id="IPR001959">
    <property type="entry name" value="Transposase"/>
</dbReference>
<feature type="domain" description="Cas12f1-like TNB" evidence="9">
    <location>
        <begin position="319"/>
        <end position="386"/>
    </location>
</feature>
<dbReference type="Pfam" id="PF12323">
    <property type="entry name" value="HTH_OrfB_IS605"/>
    <property type="match status" value="1"/>
</dbReference>
<evidence type="ECO:0000313" key="12">
    <source>
        <dbReference type="Proteomes" id="UP001142078"/>
    </source>
</evidence>
<keyword evidence="7" id="KW-0175">Coiled coil</keyword>
<protein>
    <submittedName>
        <fullName evidence="11">Transposase</fullName>
    </submittedName>
</protein>
<dbReference type="GO" id="GO:0032196">
    <property type="term" value="P:transposition"/>
    <property type="evidence" value="ECO:0007669"/>
    <property type="project" value="UniProtKB-KW"/>
</dbReference>
<accession>A0A9X2MJG1</accession>